<dbReference type="GeneID" id="74941800"/>
<keyword evidence="2" id="KW-0235">DNA replication</keyword>
<dbReference type="RefSeq" id="WP_260594792.1">
    <property type="nucleotide sequence ID" value="NZ_CP104003.1"/>
</dbReference>
<dbReference type="InterPro" id="IPR055237">
    <property type="entry name" value="Cdc6_lid"/>
</dbReference>
<dbReference type="SMART" id="SM00382">
    <property type="entry name" value="AAA"/>
    <property type="match status" value="1"/>
</dbReference>
<dbReference type="KEGG" id="ssai:N0B31_05220"/>
<dbReference type="NCBIfam" id="TIGR02928">
    <property type="entry name" value="orc1/cdc6 family replication initiation protein"/>
    <property type="match status" value="1"/>
</dbReference>
<evidence type="ECO:0000259" key="5">
    <source>
        <dbReference type="SMART" id="SM00382"/>
    </source>
</evidence>
<dbReference type="GO" id="GO:0005524">
    <property type="term" value="F:ATP binding"/>
    <property type="evidence" value="ECO:0007669"/>
    <property type="project" value="UniProtKB-KW"/>
</dbReference>
<organism evidence="6 7">
    <name type="scientific">Salinirubellus salinus</name>
    <dbReference type="NCBI Taxonomy" id="1364945"/>
    <lineage>
        <taxon>Archaea</taxon>
        <taxon>Methanobacteriati</taxon>
        <taxon>Methanobacteriota</taxon>
        <taxon>Stenosarchaea group</taxon>
        <taxon>Halobacteria</taxon>
        <taxon>Halobacteriales</taxon>
        <taxon>Natronomonadaceae</taxon>
        <taxon>Salinirubellus</taxon>
    </lineage>
</organism>
<protein>
    <submittedName>
        <fullName evidence="6">Orc1/cdc6 family replication initiation protein</fullName>
    </submittedName>
</protein>
<dbReference type="InterPro" id="IPR014277">
    <property type="entry name" value="Orc1/Cdc6_arc"/>
</dbReference>
<keyword evidence="7" id="KW-1185">Reference proteome</keyword>
<dbReference type="InterPro" id="IPR027417">
    <property type="entry name" value="P-loop_NTPase"/>
</dbReference>
<evidence type="ECO:0000313" key="6">
    <source>
        <dbReference type="EMBL" id="UWM55685.1"/>
    </source>
</evidence>
<dbReference type="InterPro" id="IPR003593">
    <property type="entry name" value="AAA+_ATPase"/>
</dbReference>
<keyword evidence="4" id="KW-0067">ATP-binding</keyword>
<evidence type="ECO:0000256" key="4">
    <source>
        <dbReference type="ARBA" id="ARBA00022840"/>
    </source>
</evidence>
<gene>
    <name evidence="6" type="ORF">N0B31_05220</name>
</gene>
<sequence length="333" mass="37710">MIVDPRPLEPAFVPGDVRHREGEVDALTSSLDPLLDGRHADPALLTGPSGTGKTCIARHVGDRLQRETDATVQYVNCWDAYTRYKTLYRLLEGIGEAYDVHRQSTPRDSLLDRLRENLDTPYVAILDEVDQLEEKGVLYDLHRTRGLSVVLIANAEEALYAPLEERVASRLKTAHHIRFDRYGVDELVAILEDRVRWGLREDAITNEQLRWVADAAAGDARVAIGTLRAAAEAADREGAARITDAMLREAAPEAKSKIRQQSLEKLTPHQRVVYDLITERDGVRPDALYEAYREAVDEPRAERTLRNYLRKMRRYNLVTAEGEGKARRYSTVE</sequence>
<dbReference type="Gene3D" id="1.10.8.60">
    <property type="match status" value="1"/>
</dbReference>
<evidence type="ECO:0000256" key="1">
    <source>
        <dbReference type="ARBA" id="ARBA00006184"/>
    </source>
</evidence>
<dbReference type="PANTHER" id="PTHR10763">
    <property type="entry name" value="CELL DIVISION CONTROL PROTEIN 6-RELATED"/>
    <property type="match status" value="1"/>
</dbReference>
<proteinExistence type="inferred from homology"/>
<dbReference type="Proteomes" id="UP001057580">
    <property type="component" value="Chromosome"/>
</dbReference>
<dbReference type="EMBL" id="CP104003">
    <property type="protein sequence ID" value="UWM55685.1"/>
    <property type="molecule type" value="Genomic_DNA"/>
</dbReference>
<reference evidence="6" key="1">
    <citation type="submission" date="2022-09" db="EMBL/GenBank/DDBJ databases">
        <title>Diverse halophilic archaea isolated from saline environments.</title>
        <authorList>
            <person name="Cui H.-L."/>
        </authorList>
    </citation>
    <scope>NUCLEOTIDE SEQUENCE</scope>
    <source>
        <strain evidence="6">ZS-35-S2</strain>
    </source>
</reference>
<dbReference type="Pfam" id="PF22703">
    <property type="entry name" value="Cdc6_lid"/>
    <property type="match status" value="1"/>
</dbReference>
<feature type="domain" description="AAA+ ATPase" evidence="5">
    <location>
        <begin position="39"/>
        <end position="183"/>
    </location>
</feature>
<dbReference type="InterPro" id="IPR050311">
    <property type="entry name" value="ORC1/CDC6"/>
</dbReference>
<name>A0A9E7R4G3_9EURY</name>
<dbReference type="Pfam" id="PF13401">
    <property type="entry name" value="AAA_22"/>
    <property type="match status" value="1"/>
</dbReference>
<dbReference type="Gene3D" id="3.40.50.300">
    <property type="entry name" value="P-loop containing nucleotide triphosphate hydrolases"/>
    <property type="match status" value="1"/>
</dbReference>
<dbReference type="InterPro" id="IPR049945">
    <property type="entry name" value="AAA_22"/>
</dbReference>
<evidence type="ECO:0000313" key="7">
    <source>
        <dbReference type="Proteomes" id="UP001057580"/>
    </source>
</evidence>
<keyword evidence="3" id="KW-0547">Nucleotide-binding</keyword>
<dbReference type="GO" id="GO:0016887">
    <property type="term" value="F:ATP hydrolysis activity"/>
    <property type="evidence" value="ECO:0007669"/>
    <property type="project" value="InterPro"/>
</dbReference>
<dbReference type="AlphaFoldDB" id="A0A9E7R4G3"/>
<dbReference type="SUPFAM" id="SSF52540">
    <property type="entry name" value="P-loop containing nucleoside triphosphate hydrolases"/>
    <property type="match status" value="1"/>
</dbReference>
<dbReference type="PANTHER" id="PTHR10763:SF22">
    <property type="entry name" value="ORC1-TYPE DNA REPLICATION PROTEIN"/>
    <property type="match status" value="1"/>
</dbReference>
<evidence type="ECO:0000256" key="3">
    <source>
        <dbReference type="ARBA" id="ARBA00022741"/>
    </source>
</evidence>
<accession>A0A9E7R4G3</accession>
<comment type="similarity">
    <text evidence="1">Belongs to the CDC6/cdc18 family.</text>
</comment>
<evidence type="ECO:0000256" key="2">
    <source>
        <dbReference type="ARBA" id="ARBA00022705"/>
    </source>
</evidence>
<dbReference type="GO" id="GO:0006260">
    <property type="term" value="P:DNA replication"/>
    <property type="evidence" value="ECO:0007669"/>
    <property type="project" value="UniProtKB-KW"/>
</dbReference>